<evidence type="ECO:0000256" key="4">
    <source>
        <dbReference type="ARBA" id="ARBA00004676"/>
    </source>
</evidence>
<evidence type="ECO:0000256" key="16">
    <source>
        <dbReference type="ARBA" id="ARBA00048539"/>
    </source>
</evidence>
<dbReference type="InterPro" id="IPR012094">
    <property type="entry name" value="tRNA_Ile_lys_synt"/>
</dbReference>
<dbReference type="GO" id="GO:0046100">
    <property type="term" value="P:hypoxanthine metabolic process"/>
    <property type="evidence" value="ECO:0007669"/>
    <property type="project" value="TreeGrafter"/>
</dbReference>
<dbReference type="AlphaFoldDB" id="A0A1S1R2R6"/>
<comment type="pathway">
    <text evidence="3">Purine metabolism; IMP biosynthesis via salvage pathway; IMP from hypoxanthine: step 1/1.</text>
</comment>
<keyword evidence="20" id="KW-0175">Coiled coil</keyword>
<keyword evidence="11" id="KW-0479">Metal-binding</keyword>
<dbReference type="HAMAP" id="MF_01161">
    <property type="entry name" value="tRNA_Ile_lys_synt"/>
    <property type="match status" value="1"/>
</dbReference>
<evidence type="ECO:0000256" key="7">
    <source>
        <dbReference type="ARBA" id="ARBA00022598"/>
    </source>
</evidence>
<comment type="catalytic activity">
    <reaction evidence="17">
        <text>GMP + diphosphate = guanine + 5-phospho-alpha-D-ribose 1-diphosphate</text>
        <dbReference type="Rhea" id="RHEA:25424"/>
        <dbReference type="ChEBI" id="CHEBI:16235"/>
        <dbReference type="ChEBI" id="CHEBI:33019"/>
        <dbReference type="ChEBI" id="CHEBI:58017"/>
        <dbReference type="ChEBI" id="CHEBI:58115"/>
        <dbReference type="EC" id="2.4.2.8"/>
    </reaction>
    <physiologicalReaction direction="right-to-left" evidence="17">
        <dbReference type="Rhea" id="RHEA:25426"/>
    </physiologicalReaction>
</comment>
<dbReference type="EMBL" id="MAXA01000080">
    <property type="protein sequence ID" value="OHV40176.1"/>
    <property type="molecule type" value="Genomic_DNA"/>
</dbReference>
<keyword evidence="14 19" id="KW-0067">ATP-binding</keyword>
<dbReference type="OrthoDB" id="9802824at2"/>
<dbReference type="SUPFAM" id="SSF52402">
    <property type="entry name" value="Adenine nucleotide alpha hydrolases-like"/>
    <property type="match status" value="1"/>
</dbReference>
<keyword evidence="9" id="KW-0808">Transferase</keyword>
<dbReference type="GO" id="GO:0052657">
    <property type="term" value="F:guanine phosphoribosyltransferase activity"/>
    <property type="evidence" value="ECO:0007669"/>
    <property type="project" value="RHEA"/>
</dbReference>
<dbReference type="GO" id="GO:0004422">
    <property type="term" value="F:hypoxanthine phosphoribosyltransferase activity"/>
    <property type="evidence" value="ECO:0007669"/>
    <property type="project" value="InterPro"/>
</dbReference>
<dbReference type="NCBIfam" id="TIGR02432">
    <property type="entry name" value="lysidine_TilS_N"/>
    <property type="match status" value="1"/>
</dbReference>
<evidence type="ECO:0000313" key="26">
    <source>
        <dbReference type="Proteomes" id="UP000179769"/>
    </source>
</evidence>
<protein>
    <recommendedName>
        <fullName evidence="19">tRNA(Ile)-lysidine synthase</fullName>
        <ecNumber evidence="19">6.3.4.19</ecNumber>
    </recommendedName>
    <alternativeName>
        <fullName evidence="19">tRNA(Ile)-2-lysyl-cytidine synthase</fullName>
    </alternativeName>
    <alternativeName>
        <fullName evidence="19">tRNA(Ile)-lysidine synthetase</fullName>
    </alternativeName>
</protein>
<dbReference type="InterPro" id="IPR050408">
    <property type="entry name" value="HGPRT"/>
</dbReference>
<dbReference type="GO" id="GO:0000287">
    <property type="term" value="F:magnesium ion binding"/>
    <property type="evidence" value="ECO:0007669"/>
    <property type="project" value="TreeGrafter"/>
</dbReference>
<comment type="pathway">
    <text evidence="4">Purine metabolism; GMP biosynthesis via salvage pathway; GMP from guanine: step 1/1.</text>
</comment>
<dbReference type="InterPro" id="IPR005904">
    <property type="entry name" value="Hxn_phspho_trans"/>
</dbReference>
<keyword evidence="26" id="KW-1185">Reference proteome</keyword>
<dbReference type="Pfam" id="PF01171">
    <property type="entry name" value="ATP_bind_3"/>
    <property type="match status" value="1"/>
</dbReference>
<evidence type="ECO:0000313" key="25">
    <source>
        <dbReference type="EMBL" id="OHV40176.1"/>
    </source>
</evidence>
<evidence type="ECO:0000259" key="23">
    <source>
        <dbReference type="Pfam" id="PF01171"/>
    </source>
</evidence>
<feature type="domain" description="tRNA(Ile)-lysidine synthase substrate-binding" evidence="24">
    <location>
        <begin position="270"/>
        <end position="335"/>
    </location>
</feature>
<keyword evidence="7 19" id="KW-0436">Ligase</keyword>
<dbReference type="InterPro" id="IPR015262">
    <property type="entry name" value="tRNA_Ile_lys_synt_subst-bd"/>
</dbReference>
<feature type="domain" description="Phosphoribosyltransferase" evidence="22">
    <location>
        <begin position="440"/>
        <end position="586"/>
    </location>
</feature>
<comment type="cofactor">
    <cofactor evidence="1">
        <name>Mg(2+)</name>
        <dbReference type="ChEBI" id="CHEBI:18420"/>
    </cofactor>
</comment>
<evidence type="ECO:0000256" key="8">
    <source>
        <dbReference type="ARBA" id="ARBA00022676"/>
    </source>
</evidence>
<dbReference type="Gene3D" id="3.40.50.620">
    <property type="entry name" value="HUPs"/>
    <property type="match status" value="1"/>
</dbReference>
<dbReference type="InterPro" id="IPR000836">
    <property type="entry name" value="PRTase_dom"/>
</dbReference>
<evidence type="ECO:0000259" key="22">
    <source>
        <dbReference type="Pfam" id="PF00156"/>
    </source>
</evidence>
<evidence type="ECO:0000256" key="10">
    <source>
        <dbReference type="ARBA" id="ARBA00022694"/>
    </source>
</evidence>
<dbReference type="GO" id="GO:0032267">
    <property type="term" value="F:tRNA(Ile)-lysidine synthase activity"/>
    <property type="evidence" value="ECO:0007669"/>
    <property type="project" value="UniProtKB-EC"/>
</dbReference>
<keyword evidence="6 19" id="KW-0963">Cytoplasm</keyword>
<sequence length="608" mass="63237">MPAPAVAAVRLAVRDAVADVPPGGLVLVACSGGADSLALAAALAFVAPRRALRAGLLTVDHGWDDTSRPRAEEVAASGRLLGLSPVEVLAAPSPRSEGAARDSRRAALLAAGERLGAHAVLLGHTLDDQAETVLLRLARGSGARSLSGMPATDGAIRRPLLRLRRDQTRQACQSLGLEFWDDPTNTDPAFARARTRSTVLPVLEAELGPGIAEALARTADLLRADADALEAQAESVYAELAGSAADATAPRAPRTPLAAEAELGPRVEFDVAALAGLTQALRSRVLRRAALAAGSSASALRADHIWAVEDLVTRWRGQKPVPLPSGVLARRTGGRIALVGPDAPVRPDMPAGAGHPGCPGVVRAPGERGGPTSRAPASGTLTPGTPASGDRGPGDPARNEEDRPVSQAATAKPDHDGTSIPAGGPPRAHPDIDEILVSRDEIAAKIAELAARVDADYAGREILLVGVLKGAVMVMADLSRALSVPITMEFMAVSSYGSTTSSSGVVRILKDLDRSIEGQDVLVVEDIIDSGLTLSWLLRNLRSRGPASLEVLALFRKPEAITVDVDVRYVGFDIPSAFVVGYGLDYAEHYRTLPFVGTLTPEAIARRA</sequence>
<dbReference type="CDD" id="cd01992">
    <property type="entry name" value="TilS_N"/>
    <property type="match status" value="1"/>
</dbReference>
<dbReference type="Gene3D" id="3.40.50.2020">
    <property type="match status" value="1"/>
</dbReference>
<name>A0A1S1R2R6_9ACTN</name>
<evidence type="ECO:0000256" key="2">
    <source>
        <dbReference type="ARBA" id="ARBA00004496"/>
    </source>
</evidence>
<dbReference type="GO" id="GO:0005524">
    <property type="term" value="F:ATP binding"/>
    <property type="evidence" value="ECO:0007669"/>
    <property type="project" value="UniProtKB-UniRule"/>
</dbReference>
<keyword evidence="10 19" id="KW-0819">tRNA processing</keyword>
<evidence type="ECO:0000256" key="11">
    <source>
        <dbReference type="ARBA" id="ARBA00022723"/>
    </source>
</evidence>
<evidence type="ECO:0000256" key="21">
    <source>
        <dbReference type="SAM" id="MobiDB-lite"/>
    </source>
</evidence>
<evidence type="ECO:0000256" key="14">
    <source>
        <dbReference type="ARBA" id="ARBA00022840"/>
    </source>
</evidence>
<dbReference type="NCBIfam" id="TIGR01203">
    <property type="entry name" value="HGPRTase"/>
    <property type="match status" value="1"/>
</dbReference>
<reference evidence="26" key="1">
    <citation type="submission" date="2016-07" db="EMBL/GenBank/DDBJ databases">
        <title>Frankia sp. NRRL B-16219 Genome sequencing.</title>
        <authorList>
            <person name="Ghodhbane-Gtari F."/>
            <person name="Swanson E."/>
            <person name="Gueddou A."/>
            <person name="Louati M."/>
            <person name="Nouioui I."/>
            <person name="Hezbri K."/>
            <person name="Abebe-Akele F."/>
            <person name="Simpson S."/>
            <person name="Morris K."/>
            <person name="Thomas K."/>
            <person name="Gtari M."/>
            <person name="Tisa L.S."/>
        </authorList>
    </citation>
    <scope>NUCLEOTIDE SEQUENCE [LARGE SCALE GENOMIC DNA]</scope>
    <source>
        <strain evidence="26">NRRL B-16219</strain>
    </source>
</reference>
<evidence type="ECO:0000256" key="6">
    <source>
        <dbReference type="ARBA" id="ARBA00022490"/>
    </source>
</evidence>
<comment type="function">
    <text evidence="19">Ligates lysine onto the cytidine present at position 34 of the AUA codon-specific tRNA(Ile) that contains the anticodon CAU, in an ATP-dependent manner. Cytidine is converted to lysidine, thus changing the amino acid specificity of the tRNA from methionine to isoleucine.</text>
</comment>
<keyword evidence="13 19" id="KW-0547">Nucleotide-binding</keyword>
<dbReference type="RefSeq" id="WP_071060947.1">
    <property type="nucleotide sequence ID" value="NZ_MAXA01000080.1"/>
</dbReference>
<comment type="similarity">
    <text evidence="19">Belongs to the tRNA(Ile)-lysidine synthase family.</text>
</comment>
<evidence type="ECO:0000256" key="15">
    <source>
        <dbReference type="ARBA" id="ARBA00022842"/>
    </source>
</evidence>
<keyword evidence="15" id="KW-0460">Magnesium</keyword>
<dbReference type="Pfam" id="PF00156">
    <property type="entry name" value="Pribosyltran"/>
    <property type="match status" value="1"/>
</dbReference>
<dbReference type="CDD" id="cd06223">
    <property type="entry name" value="PRTases_typeI"/>
    <property type="match status" value="1"/>
</dbReference>
<evidence type="ECO:0000256" key="12">
    <source>
        <dbReference type="ARBA" id="ARBA00022726"/>
    </source>
</evidence>
<evidence type="ECO:0000256" key="13">
    <source>
        <dbReference type="ARBA" id="ARBA00022741"/>
    </source>
</evidence>
<dbReference type="InterPro" id="IPR011063">
    <property type="entry name" value="TilS/TtcA_N"/>
</dbReference>
<dbReference type="GO" id="GO:0032264">
    <property type="term" value="P:IMP salvage"/>
    <property type="evidence" value="ECO:0007669"/>
    <property type="project" value="TreeGrafter"/>
</dbReference>
<evidence type="ECO:0000256" key="17">
    <source>
        <dbReference type="ARBA" id="ARBA00048811"/>
    </source>
</evidence>
<dbReference type="EC" id="6.3.4.19" evidence="19"/>
<feature type="region of interest" description="Disordered" evidence="21">
    <location>
        <begin position="340"/>
        <end position="431"/>
    </location>
</feature>
<keyword evidence="12" id="KW-0660">Purine salvage</keyword>
<gene>
    <name evidence="19" type="primary">tilS</name>
    <name evidence="25" type="ORF">BBK14_13300</name>
</gene>
<dbReference type="PANTHER" id="PTHR43340:SF1">
    <property type="entry name" value="HYPOXANTHINE PHOSPHORIBOSYLTRANSFERASE"/>
    <property type="match status" value="1"/>
</dbReference>
<dbReference type="PANTHER" id="PTHR43340">
    <property type="entry name" value="HYPOXANTHINE-GUANINE PHOSPHORIBOSYLTRANSFERASE"/>
    <property type="match status" value="1"/>
</dbReference>
<dbReference type="FunFam" id="3.40.50.2020:FF:000006">
    <property type="entry name" value="Hypoxanthine phosphoribosyltransferase"/>
    <property type="match status" value="1"/>
</dbReference>
<dbReference type="InterPro" id="IPR012795">
    <property type="entry name" value="tRNA_Ile_lys_synt_N"/>
</dbReference>
<comment type="similarity">
    <text evidence="5">Belongs to the purine/pyrimidine phosphoribosyltransferase family.</text>
</comment>
<accession>A0A1S1R2R6</accession>
<evidence type="ECO:0000256" key="1">
    <source>
        <dbReference type="ARBA" id="ARBA00001946"/>
    </source>
</evidence>
<dbReference type="Pfam" id="PF09179">
    <property type="entry name" value="TilS"/>
    <property type="match status" value="1"/>
</dbReference>
<evidence type="ECO:0000259" key="24">
    <source>
        <dbReference type="Pfam" id="PF09179"/>
    </source>
</evidence>
<evidence type="ECO:0000256" key="19">
    <source>
        <dbReference type="HAMAP-Rule" id="MF_01161"/>
    </source>
</evidence>
<evidence type="ECO:0000256" key="20">
    <source>
        <dbReference type="SAM" id="Coils"/>
    </source>
</evidence>
<feature type="binding site" evidence="19">
    <location>
        <begin position="31"/>
        <end position="36"/>
    </location>
    <ligand>
        <name>ATP</name>
        <dbReference type="ChEBI" id="CHEBI:30616"/>
    </ligand>
</feature>
<dbReference type="SUPFAM" id="SSF53271">
    <property type="entry name" value="PRTase-like"/>
    <property type="match status" value="1"/>
</dbReference>
<dbReference type="SUPFAM" id="SSF82829">
    <property type="entry name" value="MesJ substrate recognition domain-like"/>
    <property type="match status" value="1"/>
</dbReference>
<comment type="domain">
    <text evidence="19">The N-terminal region contains the highly conserved SGGXDS motif, predicted to be a P-loop motif involved in ATP binding.</text>
</comment>
<dbReference type="Gene3D" id="1.20.59.20">
    <property type="match status" value="1"/>
</dbReference>
<dbReference type="GO" id="GO:0006400">
    <property type="term" value="P:tRNA modification"/>
    <property type="evidence" value="ECO:0007669"/>
    <property type="project" value="UniProtKB-UniRule"/>
</dbReference>
<feature type="coiled-coil region" evidence="20">
    <location>
        <begin position="212"/>
        <end position="239"/>
    </location>
</feature>
<dbReference type="GO" id="GO:0006178">
    <property type="term" value="P:guanine salvage"/>
    <property type="evidence" value="ECO:0007669"/>
    <property type="project" value="TreeGrafter"/>
</dbReference>
<feature type="domain" description="tRNA(Ile)-lysidine/2-thiocytidine synthase N-terminal" evidence="23">
    <location>
        <begin position="26"/>
        <end position="197"/>
    </location>
</feature>
<evidence type="ECO:0000256" key="18">
    <source>
        <dbReference type="ARBA" id="ARBA00049402"/>
    </source>
</evidence>
<proteinExistence type="inferred from homology"/>
<organism evidence="25 26">
    <name type="scientific">Parafrankia soli</name>
    <dbReference type="NCBI Taxonomy" id="2599596"/>
    <lineage>
        <taxon>Bacteria</taxon>
        <taxon>Bacillati</taxon>
        <taxon>Actinomycetota</taxon>
        <taxon>Actinomycetes</taxon>
        <taxon>Frankiales</taxon>
        <taxon>Frankiaceae</taxon>
        <taxon>Parafrankia</taxon>
    </lineage>
</organism>
<evidence type="ECO:0000256" key="5">
    <source>
        <dbReference type="ARBA" id="ARBA00008391"/>
    </source>
</evidence>
<comment type="catalytic activity">
    <reaction evidence="16 19">
        <text>cytidine(34) in tRNA(Ile2) + L-lysine + ATP = lysidine(34) in tRNA(Ile2) + AMP + diphosphate + H(+)</text>
        <dbReference type="Rhea" id="RHEA:43744"/>
        <dbReference type="Rhea" id="RHEA-COMP:10625"/>
        <dbReference type="Rhea" id="RHEA-COMP:10670"/>
        <dbReference type="ChEBI" id="CHEBI:15378"/>
        <dbReference type="ChEBI" id="CHEBI:30616"/>
        <dbReference type="ChEBI" id="CHEBI:32551"/>
        <dbReference type="ChEBI" id="CHEBI:33019"/>
        <dbReference type="ChEBI" id="CHEBI:82748"/>
        <dbReference type="ChEBI" id="CHEBI:83665"/>
        <dbReference type="ChEBI" id="CHEBI:456215"/>
        <dbReference type="EC" id="6.3.4.19"/>
    </reaction>
</comment>
<comment type="catalytic activity">
    <reaction evidence="18">
        <text>IMP + diphosphate = hypoxanthine + 5-phospho-alpha-D-ribose 1-diphosphate</text>
        <dbReference type="Rhea" id="RHEA:17973"/>
        <dbReference type="ChEBI" id="CHEBI:17368"/>
        <dbReference type="ChEBI" id="CHEBI:33019"/>
        <dbReference type="ChEBI" id="CHEBI:58017"/>
        <dbReference type="ChEBI" id="CHEBI:58053"/>
        <dbReference type="EC" id="2.4.2.8"/>
    </reaction>
    <physiologicalReaction direction="right-to-left" evidence="18">
        <dbReference type="Rhea" id="RHEA:17975"/>
    </physiologicalReaction>
</comment>
<keyword evidence="8" id="KW-0328">Glycosyltransferase</keyword>
<dbReference type="GO" id="GO:0005829">
    <property type="term" value="C:cytosol"/>
    <property type="evidence" value="ECO:0007669"/>
    <property type="project" value="TreeGrafter"/>
</dbReference>
<comment type="caution">
    <text evidence="25">The sequence shown here is derived from an EMBL/GenBank/DDBJ whole genome shotgun (WGS) entry which is preliminary data.</text>
</comment>
<dbReference type="InterPro" id="IPR029057">
    <property type="entry name" value="PRTase-like"/>
</dbReference>
<dbReference type="InterPro" id="IPR014729">
    <property type="entry name" value="Rossmann-like_a/b/a_fold"/>
</dbReference>
<evidence type="ECO:0000256" key="9">
    <source>
        <dbReference type="ARBA" id="ARBA00022679"/>
    </source>
</evidence>
<evidence type="ECO:0000256" key="3">
    <source>
        <dbReference type="ARBA" id="ARBA00004669"/>
    </source>
</evidence>
<dbReference type="Proteomes" id="UP000179769">
    <property type="component" value="Unassembled WGS sequence"/>
</dbReference>
<comment type="subcellular location">
    <subcellularLocation>
        <location evidence="2 19">Cytoplasm</location>
    </subcellularLocation>
</comment>
<dbReference type="GO" id="GO:0032263">
    <property type="term" value="P:GMP salvage"/>
    <property type="evidence" value="ECO:0007669"/>
    <property type="project" value="TreeGrafter"/>
</dbReference>
<dbReference type="GO" id="GO:0006166">
    <property type="term" value="P:purine ribonucleoside salvage"/>
    <property type="evidence" value="ECO:0007669"/>
    <property type="project" value="UniProtKB-KW"/>
</dbReference>